<evidence type="ECO:0000313" key="2">
    <source>
        <dbReference type="Proteomes" id="UP001153954"/>
    </source>
</evidence>
<accession>A0AAU9TTX3</accession>
<keyword evidence="2" id="KW-1185">Reference proteome</keyword>
<dbReference type="Proteomes" id="UP001153954">
    <property type="component" value="Unassembled WGS sequence"/>
</dbReference>
<dbReference type="AlphaFoldDB" id="A0AAU9TTX3"/>
<comment type="caution">
    <text evidence="1">The sequence shown here is derived from an EMBL/GenBank/DDBJ whole genome shotgun (WGS) entry which is preliminary data.</text>
</comment>
<evidence type="ECO:0000313" key="1">
    <source>
        <dbReference type="EMBL" id="CAH2087965.1"/>
    </source>
</evidence>
<reference evidence="1" key="1">
    <citation type="submission" date="2022-03" db="EMBL/GenBank/DDBJ databases">
        <authorList>
            <person name="Tunstrom K."/>
        </authorList>
    </citation>
    <scope>NUCLEOTIDE SEQUENCE</scope>
</reference>
<proteinExistence type="predicted"/>
<protein>
    <recommendedName>
        <fullName evidence="3">Ribosomal protein S4</fullName>
    </recommendedName>
</protein>
<gene>
    <name evidence="1" type="ORF">EEDITHA_LOCUS4167</name>
</gene>
<sequence length="335" mass="38775">MMSSVILVNNSALGVQNCHISKYNILIFVIQISLIKPNRAQNETSSESKMATSAIMPSRSKKIMTQTERQIPERNLSKRVKFVVTRKPPINFHRHKHQSFKKNPLMRKIYNIRKTDTYIRPKKLLLISHMGNLLTQKKYIAKPNQHIRNSFVNKINSTNILSQGDNDESIKKQTHKAVVCNGPELKNIVSQANIVAIKDKVILNNSTLKDLLQLRKCLLRLKGMENTVLSNKRKHKRVKLNGNLKSNEKDTSASIRSSKYEFKQHILRYMNNLRNKFEMSVNDGKETTENIDRSRSKRHMNIIEEESVATTLPGFKFTGRDLSLQTQLMYRNIHN</sequence>
<name>A0AAU9TTX3_EUPED</name>
<organism evidence="1 2">
    <name type="scientific">Euphydryas editha</name>
    <name type="common">Edith's checkerspot</name>
    <dbReference type="NCBI Taxonomy" id="104508"/>
    <lineage>
        <taxon>Eukaryota</taxon>
        <taxon>Metazoa</taxon>
        <taxon>Ecdysozoa</taxon>
        <taxon>Arthropoda</taxon>
        <taxon>Hexapoda</taxon>
        <taxon>Insecta</taxon>
        <taxon>Pterygota</taxon>
        <taxon>Neoptera</taxon>
        <taxon>Endopterygota</taxon>
        <taxon>Lepidoptera</taxon>
        <taxon>Glossata</taxon>
        <taxon>Ditrysia</taxon>
        <taxon>Papilionoidea</taxon>
        <taxon>Nymphalidae</taxon>
        <taxon>Nymphalinae</taxon>
        <taxon>Euphydryas</taxon>
    </lineage>
</organism>
<dbReference type="EMBL" id="CAKOGL010000007">
    <property type="protein sequence ID" value="CAH2087965.1"/>
    <property type="molecule type" value="Genomic_DNA"/>
</dbReference>
<evidence type="ECO:0008006" key="3">
    <source>
        <dbReference type="Google" id="ProtNLM"/>
    </source>
</evidence>